<dbReference type="InterPro" id="IPR028098">
    <property type="entry name" value="Glyco_trans_4-like_N"/>
</dbReference>
<feature type="domain" description="Glycosyltransferase subfamily 4-like N-terminal" evidence="2">
    <location>
        <begin position="50"/>
        <end position="201"/>
    </location>
</feature>
<organism evidence="3 4">
    <name type="scientific">Candidatus Thiomargarita nelsonii</name>
    <dbReference type="NCBI Taxonomy" id="1003181"/>
    <lineage>
        <taxon>Bacteria</taxon>
        <taxon>Pseudomonadati</taxon>
        <taxon>Pseudomonadota</taxon>
        <taxon>Gammaproteobacteria</taxon>
        <taxon>Thiotrichales</taxon>
        <taxon>Thiotrichaceae</taxon>
        <taxon>Thiomargarita</taxon>
    </lineage>
</organism>
<dbReference type="InterPro" id="IPR050194">
    <property type="entry name" value="Glycosyltransferase_grp1"/>
</dbReference>
<dbReference type="PANTHER" id="PTHR45947">
    <property type="entry name" value="SULFOQUINOVOSYL TRANSFERASE SQD2"/>
    <property type="match status" value="1"/>
</dbReference>
<evidence type="ECO:0000313" key="3">
    <source>
        <dbReference type="EMBL" id="KHD05931.1"/>
    </source>
</evidence>
<protein>
    <recommendedName>
        <fullName evidence="5">Glycosyl transferase family 1</fullName>
    </recommendedName>
</protein>
<dbReference type="PANTHER" id="PTHR45947:SF13">
    <property type="entry name" value="TRANSFERASE"/>
    <property type="match status" value="1"/>
</dbReference>
<keyword evidence="4" id="KW-1185">Reference proteome</keyword>
<dbReference type="Pfam" id="PF00534">
    <property type="entry name" value="Glycos_transf_1"/>
    <property type="match status" value="1"/>
</dbReference>
<gene>
    <name evidence="3" type="ORF">PN36_11525</name>
</gene>
<dbReference type="AlphaFoldDB" id="A0A0A6RQ02"/>
<dbReference type="Gene3D" id="3.40.50.2000">
    <property type="entry name" value="Glycogen Phosphorylase B"/>
    <property type="match status" value="2"/>
</dbReference>
<evidence type="ECO:0000259" key="2">
    <source>
        <dbReference type="Pfam" id="PF13439"/>
    </source>
</evidence>
<feature type="domain" description="Glycosyl transferase family 1" evidence="1">
    <location>
        <begin position="211"/>
        <end position="355"/>
    </location>
</feature>
<dbReference type="SUPFAM" id="SSF53756">
    <property type="entry name" value="UDP-Glycosyltransferase/glycogen phosphorylase"/>
    <property type="match status" value="1"/>
</dbReference>
<proteinExistence type="predicted"/>
<dbReference type="EMBL" id="JSZA02000035">
    <property type="protein sequence ID" value="KHD05931.1"/>
    <property type="molecule type" value="Genomic_DNA"/>
</dbReference>
<evidence type="ECO:0000313" key="4">
    <source>
        <dbReference type="Proteomes" id="UP000030428"/>
    </source>
</evidence>
<dbReference type="GO" id="GO:0016757">
    <property type="term" value="F:glycosyltransferase activity"/>
    <property type="evidence" value="ECO:0007669"/>
    <property type="project" value="InterPro"/>
</dbReference>
<reference evidence="3 4" key="1">
    <citation type="journal article" date="2016" name="Front. Microbiol.">
        <title>Single-Cell (Meta-)Genomics of a Dimorphic Candidatus Thiomargarita nelsonii Reveals Genomic Plasticity.</title>
        <authorList>
            <person name="Flood B.E."/>
            <person name="Fliss P."/>
            <person name="Jones D.S."/>
            <person name="Dick G.J."/>
            <person name="Jain S."/>
            <person name="Kaster A.K."/>
            <person name="Winkel M."/>
            <person name="Mussmann M."/>
            <person name="Bailey J."/>
        </authorList>
    </citation>
    <scope>NUCLEOTIDE SEQUENCE [LARGE SCALE GENOMIC DNA]</scope>
    <source>
        <strain evidence="3">Hydrate Ridge</strain>
    </source>
</reference>
<evidence type="ECO:0000259" key="1">
    <source>
        <dbReference type="Pfam" id="PF00534"/>
    </source>
</evidence>
<accession>A0A0A6RQ02</accession>
<dbReference type="Pfam" id="PF13439">
    <property type="entry name" value="Glyco_transf_4"/>
    <property type="match status" value="1"/>
</dbReference>
<comment type="caution">
    <text evidence="3">The sequence shown here is derived from an EMBL/GenBank/DDBJ whole genome shotgun (WGS) entry which is preliminary data.</text>
</comment>
<sequence>MHILQVHNQYQQAGGEDVVVRSEKALLENHHHTVSLFLTDNHTIKNVLEKLTTVATIAYSRKSRQQLKNAIANIQPDIVHVHNFFPRLTPSIYDAAAELGVPVVQTLHNYRTICPGAFLMRDGKICEVCVKHSAYHAVKYGCYRDSTLGTLAVAYMVQSHRQRRTWQTKVSQFIALTEFARQKFISAGLDADKLKVKPNFVTDPLTSTTEKRSGALYVGRLSKEKGLITLLKAWQNLAEIPLTIAGEGEIVPHLKTNITLLGWQTAPQIKQLMRQSAFLIMPSEWYEGFPMVLVEAFAHGLPVIASKLGAMAEIVEDGVTGLHFEAGNANDLANKVHCLQSQPELCKRLGQQARQVYLDNYTPEKNYQRLMAIYQAALN</sequence>
<evidence type="ECO:0008006" key="5">
    <source>
        <dbReference type="Google" id="ProtNLM"/>
    </source>
</evidence>
<dbReference type="CDD" id="cd03801">
    <property type="entry name" value="GT4_PimA-like"/>
    <property type="match status" value="1"/>
</dbReference>
<dbReference type="InterPro" id="IPR001296">
    <property type="entry name" value="Glyco_trans_1"/>
</dbReference>
<dbReference type="Proteomes" id="UP000030428">
    <property type="component" value="Unassembled WGS sequence"/>
</dbReference>
<name>A0A0A6RQ02_9GAMM</name>